<gene>
    <name evidence="3" type="ordered locus">RPC_1336</name>
</gene>
<evidence type="ECO:0000313" key="3">
    <source>
        <dbReference type="EMBL" id="ABD86898.1"/>
    </source>
</evidence>
<organism evidence="3">
    <name type="scientific">Rhodopseudomonas palustris (strain BisB18)</name>
    <dbReference type="NCBI Taxonomy" id="316056"/>
    <lineage>
        <taxon>Bacteria</taxon>
        <taxon>Pseudomonadati</taxon>
        <taxon>Pseudomonadota</taxon>
        <taxon>Alphaproteobacteria</taxon>
        <taxon>Hyphomicrobiales</taxon>
        <taxon>Nitrobacteraceae</taxon>
        <taxon>Rhodopseudomonas</taxon>
    </lineage>
</organism>
<name>Q219N8_RHOPB</name>
<dbReference type="EMBL" id="CP000301">
    <property type="protein sequence ID" value="ABD86898.1"/>
    <property type="molecule type" value="Genomic_DNA"/>
</dbReference>
<keyword evidence="2" id="KW-0812">Transmembrane</keyword>
<dbReference type="eggNOG" id="COG4223">
    <property type="taxonomic scope" value="Bacteria"/>
</dbReference>
<evidence type="ECO:0000256" key="2">
    <source>
        <dbReference type="SAM" id="Phobius"/>
    </source>
</evidence>
<protein>
    <submittedName>
        <fullName evidence="3">Uncharacterized protein</fullName>
    </submittedName>
</protein>
<dbReference type="HOGENOM" id="CLU_065356_0_0_5"/>
<sequence>MWLGTNPKISVSRGECNDFASIKVTNRPTLTGECVVSAEQGDSVEASHGATAGGASPAGTDVAKLTPPGAASDQPHSDPAHVEAPNLAPEHSNQHSGPNQPAKDAQHAAGSPRAGQITIMSPVRDWDDRIGGEQRSSTDAPRSGLFGKRRATALAAVVAMAAIAGALGGALATASLGHSSADSTALTKQTQALNDQIARLDADLAALKGNVDHSSKQAAAQITQLGKTGDKTGDRIDKLEKAQADAATRLAKVSETVDKLKTPAPMAAAAAATQVAAKDATGSLGAASANLTAPKPEVARLPTVPGWVLHDVANGAAVIEGRQGMFEVYAGDPIPGLGRVDAIRRQDGRWVVVTSRGLIVAR</sequence>
<keyword evidence="2" id="KW-1133">Transmembrane helix</keyword>
<keyword evidence="2" id="KW-0472">Membrane</keyword>
<feature type="region of interest" description="Disordered" evidence="1">
    <location>
        <begin position="45"/>
        <end position="144"/>
    </location>
</feature>
<dbReference type="KEGG" id="rpc:RPC_1336"/>
<dbReference type="AlphaFoldDB" id="Q219N8"/>
<evidence type="ECO:0000256" key="1">
    <source>
        <dbReference type="SAM" id="MobiDB-lite"/>
    </source>
</evidence>
<proteinExistence type="predicted"/>
<reference evidence="3" key="1">
    <citation type="submission" date="2006-03" db="EMBL/GenBank/DDBJ databases">
        <title>Complete sequence of Rhodopseudomonas palustris BisB18.</title>
        <authorList>
            <consortium name="US DOE Joint Genome Institute"/>
            <person name="Copeland A."/>
            <person name="Lucas S."/>
            <person name="Lapidus A."/>
            <person name="Barry K."/>
            <person name="Detter J.C."/>
            <person name="Glavina del Rio T."/>
            <person name="Hammon N."/>
            <person name="Israni S."/>
            <person name="Dalin E."/>
            <person name="Tice H."/>
            <person name="Pitluck S."/>
            <person name="Chain P."/>
            <person name="Malfatti S."/>
            <person name="Shin M."/>
            <person name="Vergez L."/>
            <person name="Schmutz J."/>
            <person name="Larimer F."/>
            <person name="Land M."/>
            <person name="Hauser L."/>
            <person name="Pelletier D.A."/>
            <person name="Kyrpides N."/>
            <person name="Anderson I."/>
            <person name="Oda Y."/>
            <person name="Harwood C.S."/>
            <person name="Richardson P."/>
        </authorList>
    </citation>
    <scope>NUCLEOTIDE SEQUENCE [LARGE SCALE GENOMIC DNA]</scope>
    <source>
        <strain evidence="3">BisB18</strain>
    </source>
</reference>
<feature type="transmembrane region" description="Helical" evidence="2">
    <location>
        <begin position="151"/>
        <end position="172"/>
    </location>
</feature>
<dbReference type="STRING" id="316056.RPC_1336"/>
<feature type="compositionally biased region" description="Low complexity" evidence="1">
    <location>
        <begin position="46"/>
        <end position="60"/>
    </location>
</feature>
<accession>Q219N8</accession>
<dbReference type="Gene3D" id="1.10.287.1490">
    <property type="match status" value="1"/>
</dbReference>